<protein>
    <recommendedName>
        <fullName evidence="6">Zinc finger C3HC4 RING-type domain-containing protein</fullName>
    </recommendedName>
</protein>
<keyword evidence="2" id="KW-0863">Zinc-finger</keyword>
<evidence type="ECO:0000256" key="2">
    <source>
        <dbReference type="ARBA" id="ARBA00022771"/>
    </source>
</evidence>
<feature type="coiled-coil region" evidence="4">
    <location>
        <begin position="32"/>
        <end position="59"/>
    </location>
</feature>
<sequence>MVGFDACRLCLNSARDPRVDSEGHLFCHECILEHILGQKKDLKRQRAMLERMSLEEEAERKATLAAARERVLQDFERAQAGISTQTKISSNTPNTTKSSNSLSARTSAAGPRLEELTTAAERAALETLEREALASRRAKLPNFWLPSLTPSAPPTRVSALPSSQLRPLCHVSNQLTSSDSSSKKNSLKCCAGCRKALNKNTKLAVCVNTLVKPNKTNLGSDDQCPKCDKPTTKVIEIEREGTGFAAGGMAQGTKFDVSFQG</sequence>
<dbReference type="Pfam" id="PF00097">
    <property type="entry name" value="zf-C3HC4"/>
    <property type="match status" value="1"/>
</dbReference>
<keyword evidence="4" id="KW-0175">Coiled coil</keyword>
<accession>A0A5B0QYZ8</accession>
<evidence type="ECO:0000256" key="1">
    <source>
        <dbReference type="ARBA" id="ARBA00022723"/>
    </source>
</evidence>
<dbReference type="AlphaFoldDB" id="A0A5B0QYZ8"/>
<reference evidence="7 8" key="1">
    <citation type="submission" date="2019-05" db="EMBL/GenBank/DDBJ databases">
        <title>Emergence of the Ug99 lineage of the wheat stem rust pathogen through somatic hybridization.</title>
        <authorList>
            <person name="Li F."/>
            <person name="Upadhyaya N.M."/>
            <person name="Sperschneider J."/>
            <person name="Matny O."/>
            <person name="Nguyen-Phuc H."/>
            <person name="Mago R."/>
            <person name="Raley C."/>
            <person name="Miller M.E."/>
            <person name="Silverstein K.A.T."/>
            <person name="Henningsen E."/>
            <person name="Hirsch C.D."/>
            <person name="Visser B."/>
            <person name="Pretorius Z.A."/>
            <person name="Steffenson B.J."/>
            <person name="Schwessinger B."/>
            <person name="Dodds P.N."/>
            <person name="Figueroa M."/>
        </authorList>
    </citation>
    <scope>NUCLEOTIDE SEQUENCE [LARGE SCALE GENOMIC DNA]</scope>
    <source>
        <strain evidence="7 8">Ug99</strain>
    </source>
</reference>
<feature type="compositionally biased region" description="Low complexity" evidence="5">
    <location>
        <begin position="89"/>
        <end position="103"/>
    </location>
</feature>
<dbReference type="InterPro" id="IPR018957">
    <property type="entry name" value="Znf_C3HC4_RING-type"/>
</dbReference>
<feature type="region of interest" description="Disordered" evidence="5">
    <location>
        <begin position="83"/>
        <end position="114"/>
    </location>
</feature>
<gene>
    <name evidence="7" type="ORF">PGTUg99_004334</name>
</gene>
<organism evidence="7 8">
    <name type="scientific">Puccinia graminis f. sp. tritici</name>
    <dbReference type="NCBI Taxonomy" id="56615"/>
    <lineage>
        <taxon>Eukaryota</taxon>
        <taxon>Fungi</taxon>
        <taxon>Dikarya</taxon>
        <taxon>Basidiomycota</taxon>
        <taxon>Pucciniomycotina</taxon>
        <taxon>Pucciniomycetes</taxon>
        <taxon>Pucciniales</taxon>
        <taxon>Pucciniaceae</taxon>
        <taxon>Puccinia</taxon>
    </lineage>
</organism>
<name>A0A5B0QYZ8_PUCGR</name>
<dbReference type="Gene3D" id="3.30.40.10">
    <property type="entry name" value="Zinc/RING finger domain, C3HC4 (zinc finger)"/>
    <property type="match status" value="1"/>
</dbReference>
<dbReference type="GO" id="GO:0061630">
    <property type="term" value="F:ubiquitin protein ligase activity"/>
    <property type="evidence" value="ECO:0007669"/>
    <property type="project" value="InterPro"/>
</dbReference>
<dbReference type="InterPro" id="IPR016818">
    <property type="entry name" value="NOSIP"/>
</dbReference>
<dbReference type="GO" id="GO:0008270">
    <property type="term" value="F:zinc ion binding"/>
    <property type="evidence" value="ECO:0007669"/>
    <property type="project" value="UniProtKB-KW"/>
</dbReference>
<evidence type="ECO:0000313" key="8">
    <source>
        <dbReference type="Proteomes" id="UP000325313"/>
    </source>
</evidence>
<dbReference type="Proteomes" id="UP000325313">
    <property type="component" value="Unassembled WGS sequence"/>
</dbReference>
<comment type="caution">
    <text evidence="7">The sequence shown here is derived from an EMBL/GenBank/DDBJ whole genome shotgun (WGS) entry which is preliminary data.</text>
</comment>
<keyword evidence="1" id="KW-0479">Metal-binding</keyword>
<evidence type="ECO:0000256" key="3">
    <source>
        <dbReference type="ARBA" id="ARBA00022833"/>
    </source>
</evidence>
<evidence type="ECO:0000256" key="4">
    <source>
        <dbReference type="SAM" id="Coils"/>
    </source>
</evidence>
<dbReference type="SUPFAM" id="SSF57850">
    <property type="entry name" value="RING/U-box"/>
    <property type="match status" value="1"/>
</dbReference>
<keyword evidence="3" id="KW-0862">Zinc</keyword>
<proteinExistence type="predicted"/>
<dbReference type="GO" id="GO:0005634">
    <property type="term" value="C:nucleus"/>
    <property type="evidence" value="ECO:0007669"/>
    <property type="project" value="TreeGrafter"/>
</dbReference>
<dbReference type="PANTHER" id="PTHR13063:SF10">
    <property type="entry name" value="NITRIC OXIDE SYNTHASE-INTERACTING PROTEIN"/>
    <property type="match status" value="1"/>
</dbReference>
<feature type="domain" description="Zinc finger C3HC4 RING-type" evidence="6">
    <location>
        <begin position="7"/>
        <end position="37"/>
    </location>
</feature>
<evidence type="ECO:0000256" key="5">
    <source>
        <dbReference type="SAM" id="MobiDB-lite"/>
    </source>
</evidence>
<dbReference type="InterPro" id="IPR013083">
    <property type="entry name" value="Znf_RING/FYVE/PHD"/>
</dbReference>
<dbReference type="EMBL" id="VDEP01000258">
    <property type="protein sequence ID" value="KAA1118299.1"/>
    <property type="molecule type" value="Genomic_DNA"/>
</dbReference>
<evidence type="ECO:0000313" key="7">
    <source>
        <dbReference type="EMBL" id="KAA1118299.1"/>
    </source>
</evidence>
<evidence type="ECO:0000259" key="6">
    <source>
        <dbReference type="Pfam" id="PF00097"/>
    </source>
</evidence>
<dbReference type="PANTHER" id="PTHR13063">
    <property type="entry name" value="ENOS INTERACTING PROTEIN"/>
    <property type="match status" value="1"/>
</dbReference>